<evidence type="ECO:0000313" key="4">
    <source>
        <dbReference type="Proteomes" id="UP000299102"/>
    </source>
</evidence>
<accession>A0A4C1YA17</accession>
<dbReference type="AlphaFoldDB" id="A0A4C1YA17"/>
<feature type="domain" description="Chitin-binding type-4" evidence="2">
    <location>
        <begin position="79"/>
        <end position="263"/>
    </location>
</feature>
<evidence type="ECO:0000259" key="2">
    <source>
        <dbReference type="Pfam" id="PF03067"/>
    </source>
</evidence>
<comment type="caution">
    <text evidence="3">The sequence shown here is derived from an EMBL/GenBank/DDBJ whole genome shotgun (WGS) entry which is preliminary data.</text>
</comment>
<dbReference type="Pfam" id="PF03067">
    <property type="entry name" value="LPMO_10"/>
    <property type="match status" value="1"/>
</dbReference>
<keyword evidence="1" id="KW-0472">Membrane</keyword>
<evidence type="ECO:0000313" key="3">
    <source>
        <dbReference type="EMBL" id="GBP71479.1"/>
    </source>
</evidence>
<dbReference type="InterPro" id="IPR004302">
    <property type="entry name" value="Cellulose/chitin-bd_N"/>
</dbReference>
<reference evidence="3 4" key="1">
    <citation type="journal article" date="2019" name="Commun. Biol.">
        <title>The bagworm genome reveals a unique fibroin gene that provides high tensile strength.</title>
        <authorList>
            <person name="Kono N."/>
            <person name="Nakamura H."/>
            <person name="Ohtoshi R."/>
            <person name="Tomita M."/>
            <person name="Numata K."/>
            <person name="Arakawa K."/>
        </authorList>
    </citation>
    <scope>NUCLEOTIDE SEQUENCE [LARGE SCALE GENOMIC DNA]</scope>
</reference>
<protein>
    <recommendedName>
        <fullName evidence="2">Chitin-binding type-4 domain-containing protein</fullName>
    </recommendedName>
</protein>
<dbReference type="STRING" id="151549.A0A4C1YA17"/>
<dbReference type="PANTHER" id="PTHR21113">
    <property type="entry name" value="AGAP001705-PA"/>
    <property type="match status" value="1"/>
</dbReference>
<keyword evidence="1" id="KW-0812">Transmembrane</keyword>
<dbReference type="PANTHER" id="PTHR21113:SF4">
    <property type="entry name" value="CHITIN-BINDING TYPE-4 DOMAIN-CONTAINING PROTEIN"/>
    <property type="match status" value="1"/>
</dbReference>
<sequence length="384" mass="42772">MRPTKRRSGDINLAMGSHRHPLAHSPFYHLTPRSTPSPPTIRHPVAIQKANNAPVTPLELRWYGRWVVWCALWCGASGHGRLVEPPSRASAWRYGFDTPHNYNDHELYCGGFARQWHKNDGKCGVCGDAWDQPAPRPHELGGRFGKGVIVRRYASGDALALKVELTANHNGYFEFRVCEEPRATQDCLDRHLLRLDGRDAARYYPRDGNRVYEMRYRLPAGLSCAHCLLQWRYIAGNNWGTCDNGTGAVGCGPQEEFRACADIAIGDAFATSSTTRRPRPTYVPPARRPTAPPIEDTNSGAWYAVLVAAVALLLTLVVLAVIYLYYYRGGMKIKNLLKTKAPPSAPAPVPPPRQKRASPVDRLVPQKVTILPDCGFETVDLNVK</sequence>
<keyword evidence="1" id="KW-1133">Transmembrane helix</keyword>
<proteinExistence type="predicted"/>
<gene>
    <name evidence="3" type="ORF">EVAR_103364_1</name>
</gene>
<feature type="transmembrane region" description="Helical" evidence="1">
    <location>
        <begin position="301"/>
        <end position="326"/>
    </location>
</feature>
<keyword evidence="4" id="KW-1185">Reference proteome</keyword>
<dbReference type="Proteomes" id="UP000299102">
    <property type="component" value="Unassembled WGS sequence"/>
</dbReference>
<name>A0A4C1YA17_EUMVA</name>
<dbReference type="OrthoDB" id="64893at2759"/>
<evidence type="ECO:0000256" key="1">
    <source>
        <dbReference type="SAM" id="Phobius"/>
    </source>
</evidence>
<dbReference type="EMBL" id="BGZK01001110">
    <property type="protein sequence ID" value="GBP71479.1"/>
    <property type="molecule type" value="Genomic_DNA"/>
</dbReference>
<organism evidence="3 4">
    <name type="scientific">Eumeta variegata</name>
    <name type="common">Bagworm moth</name>
    <name type="synonym">Eumeta japonica</name>
    <dbReference type="NCBI Taxonomy" id="151549"/>
    <lineage>
        <taxon>Eukaryota</taxon>
        <taxon>Metazoa</taxon>
        <taxon>Ecdysozoa</taxon>
        <taxon>Arthropoda</taxon>
        <taxon>Hexapoda</taxon>
        <taxon>Insecta</taxon>
        <taxon>Pterygota</taxon>
        <taxon>Neoptera</taxon>
        <taxon>Endopterygota</taxon>
        <taxon>Lepidoptera</taxon>
        <taxon>Glossata</taxon>
        <taxon>Ditrysia</taxon>
        <taxon>Tineoidea</taxon>
        <taxon>Psychidae</taxon>
        <taxon>Oiketicinae</taxon>
        <taxon>Eumeta</taxon>
    </lineage>
</organism>